<dbReference type="PROSITE" id="PS50157">
    <property type="entry name" value="ZINC_FINGER_C2H2_2"/>
    <property type="match status" value="3"/>
</dbReference>
<dbReference type="PANTHER" id="PTHR23235:SF177">
    <property type="entry name" value="C2H2-TYPE DOMAIN-CONTAINING PROTEIN"/>
    <property type="match status" value="1"/>
</dbReference>
<dbReference type="GO" id="GO:0000978">
    <property type="term" value="F:RNA polymerase II cis-regulatory region sequence-specific DNA binding"/>
    <property type="evidence" value="ECO:0007669"/>
    <property type="project" value="TreeGrafter"/>
</dbReference>
<evidence type="ECO:0000256" key="11">
    <source>
        <dbReference type="ARBA" id="ARBA00038409"/>
    </source>
</evidence>
<dbReference type="Pfam" id="PF00096">
    <property type="entry name" value="zf-C2H2"/>
    <property type="match status" value="3"/>
</dbReference>
<feature type="domain" description="C2H2-type" evidence="14">
    <location>
        <begin position="429"/>
        <end position="456"/>
    </location>
</feature>
<feature type="compositionally biased region" description="Low complexity" evidence="13">
    <location>
        <begin position="461"/>
        <end position="475"/>
    </location>
</feature>
<dbReference type="GeneID" id="111254267"/>
<dbReference type="FunFam" id="3.30.160.60:FF:000014">
    <property type="entry name" value="Transcription factor Sp3"/>
    <property type="match status" value="1"/>
</dbReference>
<accession>A0A7M7KQZ1</accession>
<dbReference type="SMART" id="SM00355">
    <property type="entry name" value="ZnF_C2H2"/>
    <property type="match status" value="3"/>
</dbReference>
<comment type="subcellular location">
    <subcellularLocation>
        <location evidence="1">Nucleus</location>
    </subcellularLocation>
</comment>
<keyword evidence="7" id="KW-0238">DNA-binding</keyword>
<keyword evidence="8" id="KW-0804">Transcription</keyword>
<feature type="compositionally biased region" description="Gly residues" evidence="13">
    <location>
        <begin position="120"/>
        <end position="131"/>
    </location>
</feature>
<dbReference type="InterPro" id="IPR036236">
    <property type="entry name" value="Znf_C2H2_sf"/>
</dbReference>
<evidence type="ECO:0000256" key="12">
    <source>
        <dbReference type="PROSITE-ProRule" id="PRU00042"/>
    </source>
</evidence>
<dbReference type="GO" id="GO:0008270">
    <property type="term" value="F:zinc ion binding"/>
    <property type="evidence" value="ECO:0007669"/>
    <property type="project" value="UniProtKB-KW"/>
</dbReference>
<sequence>MYDMMFEQPWSVQEHPRLGGTPLAMLAAQCNKLASKSPPPLADAAVGKGFHPWKKTPGIAPAPLTSAATLLGQPAPASPPNSLPSQSPLSTPPGRSPGGTHTPTSGYSMPSAAPGRPDSQGGGGGGGGGILTAGQTQVPSSYSDSLFYPAQSVASSVVSSHHSHGTGQDSHHTGHPSHPASQLYGRSAYESWPFHVGQTQVKSEVPTPATTPASATAPWWDMHAASSWGGLDMGVSASSMGGMAPQLPTSYPQSDYGSPFGTTLATAAPGLLASSAASNQLLQDTYKTMLGSPGGPAALGSTSSVSTGSGTSGSSFLSSQSTGVTSLASVPSPRSQRRYTGRATCDCPNCQEAERLGPAGAHLRKKNIHSCHIPGCGKVYGKTSHLRAHLRWHTGERPFVCNWLFCGKRFTRSDELQRHLRTHTGEKRFACPVCNKRFMRSDHLSKHVKTHNGGNSEKKGSSSGSCSDSENSQSEPQSQGGLLGNASPTPTPTAAHGLGTGHQLMASPPLGAISPMSPALSPLALPGHHHSEPPPPPHPHLLMAAPDHFAPHMRK</sequence>
<evidence type="ECO:0000256" key="10">
    <source>
        <dbReference type="ARBA" id="ARBA00037677"/>
    </source>
</evidence>
<evidence type="ECO:0000256" key="2">
    <source>
        <dbReference type="ARBA" id="ARBA00022723"/>
    </source>
</evidence>
<reference evidence="15" key="1">
    <citation type="submission" date="2021-01" db="UniProtKB">
        <authorList>
            <consortium name="EnsemblMetazoa"/>
        </authorList>
    </citation>
    <scope>IDENTIFICATION</scope>
</reference>
<evidence type="ECO:0000256" key="8">
    <source>
        <dbReference type="ARBA" id="ARBA00023163"/>
    </source>
</evidence>
<feature type="compositionally biased region" description="Polar residues" evidence="13">
    <location>
        <begin position="99"/>
        <end position="108"/>
    </location>
</feature>
<dbReference type="EnsemblMetazoa" id="XM_022814915">
    <property type="protein sequence ID" value="XP_022670650"/>
    <property type="gene ID" value="LOC111254267"/>
</dbReference>
<dbReference type="GO" id="GO:0005634">
    <property type="term" value="C:nucleus"/>
    <property type="evidence" value="ECO:0007669"/>
    <property type="project" value="UniProtKB-SubCell"/>
</dbReference>
<dbReference type="FunFam" id="3.30.160.60:FF:000026">
    <property type="entry name" value="Transcription factor Sp3"/>
    <property type="match status" value="1"/>
</dbReference>
<evidence type="ECO:0000256" key="7">
    <source>
        <dbReference type="ARBA" id="ARBA00023125"/>
    </source>
</evidence>
<keyword evidence="4 12" id="KW-0863">Zinc-finger</keyword>
<evidence type="ECO:0000313" key="16">
    <source>
        <dbReference type="Proteomes" id="UP000594260"/>
    </source>
</evidence>
<dbReference type="AlphaFoldDB" id="A0A7M7KQZ1"/>
<keyword evidence="3" id="KW-0677">Repeat</keyword>
<name>A0A7M7KQZ1_VARDE</name>
<feature type="domain" description="C2H2-type" evidence="14">
    <location>
        <begin position="399"/>
        <end position="428"/>
    </location>
</feature>
<feature type="region of interest" description="Disordered" evidence="13">
    <location>
        <begin position="446"/>
        <end position="555"/>
    </location>
</feature>
<evidence type="ECO:0000256" key="6">
    <source>
        <dbReference type="ARBA" id="ARBA00023015"/>
    </source>
</evidence>
<dbReference type="FunFam" id="3.30.160.60:FF:000077">
    <property type="entry name" value="Sp8 transcription factor"/>
    <property type="match status" value="1"/>
</dbReference>
<dbReference type="GO" id="GO:0000981">
    <property type="term" value="F:DNA-binding transcription factor activity, RNA polymerase II-specific"/>
    <property type="evidence" value="ECO:0007669"/>
    <property type="project" value="TreeGrafter"/>
</dbReference>
<organism evidence="15 16">
    <name type="scientific">Varroa destructor</name>
    <name type="common">Honeybee mite</name>
    <dbReference type="NCBI Taxonomy" id="109461"/>
    <lineage>
        <taxon>Eukaryota</taxon>
        <taxon>Metazoa</taxon>
        <taxon>Ecdysozoa</taxon>
        <taxon>Arthropoda</taxon>
        <taxon>Chelicerata</taxon>
        <taxon>Arachnida</taxon>
        <taxon>Acari</taxon>
        <taxon>Parasitiformes</taxon>
        <taxon>Mesostigmata</taxon>
        <taxon>Gamasina</taxon>
        <taxon>Dermanyssoidea</taxon>
        <taxon>Varroidae</taxon>
        <taxon>Varroa</taxon>
    </lineage>
</organism>
<evidence type="ECO:0000256" key="5">
    <source>
        <dbReference type="ARBA" id="ARBA00022833"/>
    </source>
</evidence>
<feature type="region of interest" description="Disordered" evidence="13">
    <location>
        <begin position="70"/>
        <end position="136"/>
    </location>
</feature>
<feature type="compositionally biased region" description="Low complexity" evidence="13">
    <location>
        <begin position="300"/>
        <end position="326"/>
    </location>
</feature>
<dbReference type="RefSeq" id="XP_022670650.1">
    <property type="nucleotide sequence ID" value="XM_022814915.1"/>
</dbReference>
<evidence type="ECO:0000256" key="13">
    <source>
        <dbReference type="SAM" id="MobiDB-lite"/>
    </source>
</evidence>
<evidence type="ECO:0000259" key="14">
    <source>
        <dbReference type="PROSITE" id="PS50157"/>
    </source>
</evidence>
<dbReference type="Proteomes" id="UP000594260">
    <property type="component" value="Unplaced"/>
</dbReference>
<evidence type="ECO:0000256" key="3">
    <source>
        <dbReference type="ARBA" id="ARBA00022737"/>
    </source>
</evidence>
<proteinExistence type="inferred from homology"/>
<dbReference type="PANTHER" id="PTHR23235">
    <property type="entry name" value="KRUEPPEL-LIKE TRANSCRIPTION FACTOR"/>
    <property type="match status" value="1"/>
</dbReference>
<dbReference type="CDD" id="cd22547">
    <property type="entry name" value="SP6-9-like_N"/>
    <property type="match status" value="1"/>
</dbReference>
<dbReference type="SUPFAM" id="SSF57667">
    <property type="entry name" value="beta-beta-alpha zinc fingers"/>
    <property type="match status" value="2"/>
</dbReference>
<keyword evidence="5" id="KW-0862">Zinc</keyword>
<dbReference type="PROSITE" id="PS00028">
    <property type="entry name" value="ZINC_FINGER_C2H2_1"/>
    <property type="match status" value="3"/>
</dbReference>
<keyword evidence="6" id="KW-0805">Transcription regulation</keyword>
<feature type="region of interest" description="Disordered" evidence="13">
    <location>
        <begin position="158"/>
        <end position="183"/>
    </location>
</feature>
<feature type="region of interest" description="Disordered" evidence="13">
    <location>
        <begin position="293"/>
        <end position="340"/>
    </location>
</feature>
<keyword evidence="16" id="KW-1185">Reference proteome</keyword>
<keyword evidence="2" id="KW-0479">Metal-binding</keyword>
<protein>
    <recommendedName>
        <fullName evidence="14">C2H2-type domain-containing protein</fullName>
    </recommendedName>
</protein>
<evidence type="ECO:0000313" key="15">
    <source>
        <dbReference type="EnsemblMetazoa" id="XP_022670650"/>
    </source>
</evidence>
<evidence type="ECO:0000256" key="9">
    <source>
        <dbReference type="ARBA" id="ARBA00023242"/>
    </source>
</evidence>
<dbReference type="InterPro" id="IPR013087">
    <property type="entry name" value="Znf_C2H2_type"/>
</dbReference>
<evidence type="ECO:0000256" key="4">
    <source>
        <dbReference type="ARBA" id="ARBA00022771"/>
    </source>
</evidence>
<feature type="compositionally biased region" description="Low complexity" evidence="13">
    <location>
        <begin position="512"/>
        <end position="526"/>
    </location>
</feature>
<comment type="function">
    <text evidence="10">Transcription factor which plays a key role in limb development. Positively regulates FGF8 expression in the apical ectodermal ridge (AER) and contributes to limb outgrowth in embryos.</text>
</comment>
<comment type="similarity">
    <text evidence="11">Belongs to the Sp1 C2H2-type zinc-finger protein family.</text>
</comment>
<dbReference type="Gene3D" id="3.30.160.60">
    <property type="entry name" value="Classic Zinc Finger"/>
    <property type="match status" value="3"/>
</dbReference>
<evidence type="ECO:0000256" key="1">
    <source>
        <dbReference type="ARBA" id="ARBA00004123"/>
    </source>
</evidence>
<feature type="domain" description="C2H2-type" evidence="14">
    <location>
        <begin position="369"/>
        <end position="398"/>
    </location>
</feature>
<keyword evidence="9" id="KW-0539">Nucleus</keyword>